<dbReference type="Proteomes" id="UP001153678">
    <property type="component" value="Unassembled WGS sequence"/>
</dbReference>
<proteinExistence type="predicted"/>
<dbReference type="OrthoDB" id="2423723at2759"/>
<evidence type="ECO:0000313" key="1">
    <source>
        <dbReference type="EMBL" id="CAI2181183.1"/>
    </source>
</evidence>
<accession>A0A9W4SSC1</accession>
<organism evidence="1 2">
    <name type="scientific">Funneliformis geosporum</name>
    <dbReference type="NCBI Taxonomy" id="1117311"/>
    <lineage>
        <taxon>Eukaryota</taxon>
        <taxon>Fungi</taxon>
        <taxon>Fungi incertae sedis</taxon>
        <taxon>Mucoromycota</taxon>
        <taxon>Glomeromycotina</taxon>
        <taxon>Glomeromycetes</taxon>
        <taxon>Glomerales</taxon>
        <taxon>Glomeraceae</taxon>
        <taxon>Funneliformis</taxon>
    </lineage>
</organism>
<feature type="non-terminal residue" evidence="1">
    <location>
        <position position="73"/>
    </location>
</feature>
<name>A0A9W4SSC1_9GLOM</name>
<reference evidence="1" key="1">
    <citation type="submission" date="2022-08" db="EMBL/GenBank/DDBJ databases">
        <authorList>
            <person name="Kallberg Y."/>
            <person name="Tangrot J."/>
            <person name="Rosling A."/>
        </authorList>
    </citation>
    <scope>NUCLEOTIDE SEQUENCE</scope>
    <source>
        <strain evidence="1">Wild A</strain>
    </source>
</reference>
<dbReference type="AlphaFoldDB" id="A0A9W4SSC1"/>
<evidence type="ECO:0000313" key="2">
    <source>
        <dbReference type="Proteomes" id="UP001153678"/>
    </source>
</evidence>
<sequence length="73" mass="8141">MSISKLRKVDIPGDTENIKLKTLQSRSRDIDKENITIQELGGERLSPFNQGITNISRIGLERSAWFGPGPITC</sequence>
<comment type="caution">
    <text evidence="1">The sequence shown here is derived from an EMBL/GenBank/DDBJ whole genome shotgun (WGS) entry which is preliminary data.</text>
</comment>
<dbReference type="EMBL" id="CAMKVN010002448">
    <property type="protein sequence ID" value="CAI2181183.1"/>
    <property type="molecule type" value="Genomic_DNA"/>
</dbReference>
<keyword evidence="2" id="KW-1185">Reference proteome</keyword>
<gene>
    <name evidence="1" type="ORF">FWILDA_LOCUS9955</name>
</gene>
<protein>
    <submittedName>
        <fullName evidence="1">15098_t:CDS:1</fullName>
    </submittedName>
</protein>